<evidence type="ECO:0000313" key="1">
    <source>
        <dbReference type="EMBL" id="SFR63906.1"/>
    </source>
</evidence>
<dbReference type="STRING" id="37658.SAMN05661086_00641"/>
<dbReference type="EMBL" id="FOYZ01000002">
    <property type="protein sequence ID" value="SFR63906.1"/>
    <property type="molecule type" value="Genomic_DNA"/>
</dbReference>
<dbReference type="AlphaFoldDB" id="A0A1I6IB57"/>
<gene>
    <name evidence="1" type="ORF">SAMN05661086_00641</name>
</gene>
<protein>
    <recommendedName>
        <fullName evidence="3">Phage late control gene D protein (GPD)</fullName>
    </recommendedName>
</protein>
<dbReference type="RefSeq" id="WP_092559256.1">
    <property type="nucleotide sequence ID" value="NZ_FOYZ01000002.1"/>
</dbReference>
<proteinExistence type="predicted"/>
<dbReference type="Proteomes" id="UP000199659">
    <property type="component" value="Unassembled WGS sequence"/>
</dbReference>
<sequence length="770" mass="87426">MASITHECIIIEGISKEVEVHDFQMSIKPNEHATARVVVKYLCEITAEEVYGGLFDKRITIKSTAEENKGVLFVGFVNQISVRIEGGINSENNYMEAEIELISTTIKMDLEKKCRSFQDVSFTYEALVKEMDCICKGCMKKAQSVKIEKPLIQYDETDWEFLLRIASHLHGQIIPVETAEKATIMFGLVKEGKVSERKEGSINVKMTTFRATEYTYIKHFGRYLQTGFQEAAIKEKDFESYDAISMHNYNIGNETSYKNESLLICEKRAKSNGSEIEFSYQLGHETLNGLSPFYNERLHGRALEGKVLSVNEELVKIHLDIDKSQSESKAYEYNWQPDTGNIFYCMPEKDMRVSLYIGAQDEREAIAINCIRREDSKSKDMKNFKERYMTTIKDKRYYFKEKSMGFSNETKDEGKTHLGLFDDNMLQLKSDKPIQMQAKGNLIIESASYKALSDKDILLCQKSNGIELNKQVDIKGSKVAIMMSFGAGTAPKAEKKKDAGNAEKEKREEEAIQKFSVHALLDKLSFDDSQRRQNINAAVNIVAAGNPVSSRKELDDMRTRSSFIKLKNQRTPEYNSYNEKQIGESYNKDEVAVLRTTRDLESRPDENTVMQKVIHKDSLNYLTEADLTKPATVGGFVAKAEDALCDTKSCEEARESLRLDYLSKGEIPYPENGDEMFVLRYVAENDAYSDDNFDIPYNIELGGDGSYEAEGNTSPWTGNGQLGGKDTLIPEWGNKTYQPVRDGAIFKKDAEGNEVLYAAYDKNNKKFVVV</sequence>
<organism evidence="1 2">
    <name type="scientific">Anaeromicropila populeti</name>
    <dbReference type="NCBI Taxonomy" id="37658"/>
    <lineage>
        <taxon>Bacteria</taxon>
        <taxon>Bacillati</taxon>
        <taxon>Bacillota</taxon>
        <taxon>Clostridia</taxon>
        <taxon>Lachnospirales</taxon>
        <taxon>Lachnospiraceae</taxon>
        <taxon>Anaeromicropila</taxon>
    </lineage>
</organism>
<evidence type="ECO:0000313" key="2">
    <source>
        <dbReference type="Proteomes" id="UP000199659"/>
    </source>
</evidence>
<evidence type="ECO:0008006" key="3">
    <source>
        <dbReference type="Google" id="ProtNLM"/>
    </source>
</evidence>
<keyword evidence="2" id="KW-1185">Reference proteome</keyword>
<accession>A0A1I6IB57</accession>
<dbReference type="SUPFAM" id="SSF69279">
    <property type="entry name" value="Phage tail proteins"/>
    <property type="match status" value="1"/>
</dbReference>
<name>A0A1I6IB57_9FIRM</name>
<reference evidence="1 2" key="1">
    <citation type="submission" date="2016-10" db="EMBL/GenBank/DDBJ databases">
        <authorList>
            <person name="de Groot N.N."/>
        </authorList>
    </citation>
    <scope>NUCLEOTIDE SEQUENCE [LARGE SCALE GENOMIC DNA]</scope>
    <source>
        <strain evidence="1 2">743A</strain>
    </source>
</reference>
<dbReference type="OrthoDB" id="95423at2"/>